<evidence type="ECO:0000313" key="2">
    <source>
        <dbReference type="EMBL" id="MDT3426451.1"/>
    </source>
</evidence>
<reference evidence="2 3" key="1">
    <citation type="submission" date="2023-07" db="EMBL/GenBank/DDBJ databases">
        <title>Genomic Encyclopedia of Type Strains, Phase IV (KMG-IV): sequencing the most valuable type-strain genomes for metagenomic binning, comparative biology and taxonomic classification.</title>
        <authorList>
            <person name="Goeker M."/>
        </authorList>
    </citation>
    <scope>NUCLEOTIDE SEQUENCE [LARGE SCALE GENOMIC DNA]</scope>
    <source>
        <strain evidence="2 3">T98</strain>
    </source>
</reference>
<dbReference type="RefSeq" id="WP_025700529.1">
    <property type="nucleotide sequence ID" value="NZ_JAUSUY010000007.1"/>
</dbReference>
<dbReference type="Proteomes" id="UP001248709">
    <property type="component" value="Unassembled WGS sequence"/>
</dbReference>
<organism evidence="2 3">
    <name type="scientific">Paenibacillus forsythiae</name>
    <dbReference type="NCBI Taxonomy" id="365616"/>
    <lineage>
        <taxon>Bacteria</taxon>
        <taxon>Bacillati</taxon>
        <taxon>Bacillota</taxon>
        <taxon>Bacilli</taxon>
        <taxon>Bacillales</taxon>
        <taxon>Paenibacillaceae</taxon>
        <taxon>Paenibacillus</taxon>
    </lineage>
</organism>
<gene>
    <name evidence="2" type="ORF">J2Z22_001977</name>
</gene>
<feature type="region of interest" description="Disordered" evidence="1">
    <location>
        <begin position="1"/>
        <end position="21"/>
    </location>
</feature>
<evidence type="ECO:0000256" key="1">
    <source>
        <dbReference type="SAM" id="MobiDB-lite"/>
    </source>
</evidence>
<comment type="caution">
    <text evidence="2">The sequence shown here is derived from an EMBL/GenBank/DDBJ whole genome shotgun (WGS) entry which is preliminary data.</text>
</comment>
<keyword evidence="3" id="KW-1185">Reference proteome</keyword>
<evidence type="ECO:0000313" key="3">
    <source>
        <dbReference type="Proteomes" id="UP001248709"/>
    </source>
</evidence>
<accession>A0ABU3H7M0</accession>
<name>A0ABU3H7M0_9BACL</name>
<protein>
    <submittedName>
        <fullName evidence="2">Uncharacterized protein</fullName>
    </submittedName>
</protein>
<proteinExistence type="predicted"/>
<sequence>MAPLGKRNNNHSSSKKKTTASVLKENKGLELTVAALLLTGKLKVDSVQLYTDASLFVSLVGRYKKLSDLSDSNVEKLLNFMNDNGSLTLNDLMEALKKKTGNNK</sequence>
<dbReference type="EMBL" id="JAUSUY010000007">
    <property type="protein sequence ID" value="MDT3426451.1"/>
    <property type="molecule type" value="Genomic_DNA"/>
</dbReference>